<reference evidence="2" key="1">
    <citation type="submission" date="2020-05" db="EMBL/GenBank/DDBJ databases">
        <title>Mycena genomes resolve the evolution of fungal bioluminescence.</title>
        <authorList>
            <person name="Tsai I.J."/>
        </authorList>
    </citation>
    <scope>NUCLEOTIDE SEQUENCE</scope>
    <source>
        <strain evidence="2">160909Yilan</strain>
    </source>
</reference>
<comment type="caution">
    <text evidence="2">The sequence shown here is derived from an EMBL/GenBank/DDBJ whole genome shotgun (WGS) entry which is preliminary data.</text>
</comment>
<feature type="signal peptide" evidence="1">
    <location>
        <begin position="1"/>
        <end position="22"/>
    </location>
</feature>
<sequence length="118" mass="12170">MFSSKPLLSVVAAALLVGTANAYTGTANLGFYNTTSCGCPPWNGPFAVAIPRELVGTQVCCNVGITLSYEGQTTDAVFSGYYEAGTGTEDVALSPAAFAALAGWPEDTSLSPVTWSFD</sequence>
<evidence type="ECO:0000256" key="1">
    <source>
        <dbReference type="SAM" id="SignalP"/>
    </source>
</evidence>
<dbReference type="Gene3D" id="2.40.40.10">
    <property type="entry name" value="RlpA-like domain"/>
    <property type="match status" value="1"/>
</dbReference>
<organism evidence="2 3">
    <name type="scientific">Mycena sanguinolenta</name>
    <dbReference type="NCBI Taxonomy" id="230812"/>
    <lineage>
        <taxon>Eukaryota</taxon>
        <taxon>Fungi</taxon>
        <taxon>Dikarya</taxon>
        <taxon>Basidiomycota</taxon>
        <taxon>Agaricomycotina</taxon>
        <taxon>Agaricomycetes</taxon>
        <taxon>Agaricomycetidae</taxon>
        <taxon>Agaricales</taxon>
        <taxon>Marasmiineae</taxon>
        <taxon>Mycenaceae</taxon>
        <taxon>Mycena</taxon>
    </lineage>
</organism>
<dbReference type="Proteomes" id="UP000623467">
    <property type="component" value="Unassembled WGS sequence"/>
</dbReference>
<name>A0A8H6YF18_9AGAR</name>
<keyword evidence="1" id="KW-0732">Signal</keyword>
<accession>A0A8H6YF18</accession>
<dbReference type="CDD" id="cd22191">
    <property type="entry name" value="DPBB_RlpA_EXP_N-like"/>
    <property type="match status" value="1"/>
</dbReference>
<evidence type="ECO:0000313" key="3">
    <source>
        <dbReference type="Proteomes" id="UP000623467"/>
    </source>
</evidence>
<evidence type="ECO:0000313" key="2">
    <source>
        <dbReference type="EMBL" id="KAF7357111.1"/>
    </source>
</evidence>
<proteinExistence type="predicted"/>
<keyword evidence="3" id="KW-1185">Reference proteome</keyword>
<feature type="chain" id="PRO_5034302681" evidence="1">
    <location>
        <begin position="23"/>
        <end position="118"/>
    </location>
</feature>
<dbReference type="AlphaFoldDB" id="A0A8H6YF18"/>
<gene>
    <name evidence="2" type="ORF">MSAN_01305200</name>
</gene>
<dbReference type="OrthoDB" id="2918663at2759"/>
<dbReference type="InterPro" id="IPR036908">
    <property type="entry name" value="RlpA-like_sf"/>
</dbReference>
<protein>
    <submittedName>
        <fullName evidence="2">Uncharacterized protein</fullName>
    </submittedName>
</protein>
<dbReference type="EMBL" id="JACAZH010000010">
    <property type="protein sequence ID" value="KAF7357111.1"/>
    <property type="molecule type" value="Genomic_DNA"/>
</dbReference>